<accession>A0A3M0A395</accession>
<gene>
    <name evidence="1" type="ORF">DFR27_1740</name>
</gene>
<dbReference type="EMBL" id="REFJ01000004">
    <property type="protein sequence ID" value="RMA79300.1"/>
    <property type="molecule type" value="Genomic_DNA"/>
</dbReference>
<dbReference type="Pfam" id="PF14567">
    <property type="entry name" value="SUKH_5"/>
    <property type="match status" value="1"/>
</dbReference>
<dbReference type="InterPro" id="IPR037883">
    <property type="entry name" value="Knr4/Smi1-like_sf"/>
</dbReference>
<reference evidence="1 2" key="1">
    <citation type="submission" date="2018-10" db="EMBL/GenBank/DDBJ databases">
        <title>Genomic Encyclopedia of Type Strains, Phase IV (KMG-IV): sequencing the most valuable type-strain genomes for metagenomic binning, comparative biology and taxonomic classification.</title>
        <authorList>
            <person name="Goeker M."/>
        </authorList>
    </citation>
    <scope>NUCLEOTIDE SEQUENCE [LARGE SCALE GENOMIC DNA]</scope>
    <source>
        <strain evidence="1 2">DSM 25080</strain>
    </source>
</reference>
<name>A0A3M0A395_9GAMM</name>
<dbReference type="SUPFAM" id="SSF160631">
    <property type="entry name" value="SMI1/KNR4-like"/>
    <property type="match status" value="1"/>
</dbReference>
<organism evidence="1 2">
    <name type="scientific">Umboniibacter marinipuniceus</name>
    <dbReference type="NCBI Taxonomy" id="569599"/>
    <lineage>
        <taxon>Bacteria</taxon>
        <taxon>Pseudomonadati</taxon>
        <taxon>Pseudomonadota</taxon>
        <taxon>Gammaproteobacteria</taxon>
        <taxon>Cellvibrionales</taxon>
        <taxon>Cellvibrionaceae</taxon>
        <taxon>Umboniibacter</taxon>
    </lineage>
</organism>
<keyword evidence="2" id="KW-1185">Reference proteome</keyword>
<evidence type="ECO:0000313" key="2">
    <source>
        <dbReference type="Proteomes" id="UP000267187"/>
    </source>
</evidence>
<dbReference type="RefSeq" id="WP_121877061.1">
    <property type="nucleotide sequence ID" value="NZ_REFJ01000004.1"/>
</dbReference>
<dbReference type="Gene3D" id="3.40.1580.10">
    <property type="entry name" value="SMI1/KNR4-like"/>
    <property type="match status" value="1"/>
</dbReference>
<proteinExistence type="predicted"/>
<comment type="caution">
    <text evidence="1">The sequence shown here is derived from an EMBL/GenBank/DDBJ whole genome shotgun (WGS) entry which is preliminary data.</text>
</comment>
<evidence type="ECO:0000313" key="1">
    <source>
        <dbReference type="EMBL" id="RMA79300.1"/>
    </source>
</evidence>
<dbReference type="OrthoDB" id="8456590at2"/>
<dbReference type="AlphaFoldDB" id="A0A3M0A395"/>
<dbReference type="Proteomes" id="UP000267187">
    <property type="component" value="Unassembled WGS sequence"/>
</dbReference>
<sequence>MQEIIDELLSVADDVAYPLDEPDFDDIVRVEEAILLPLSRSLKTFLEECSHITHGRYEPVTVADEQSHTYLAEVTAKAWSEGIPRDCVPLCEHGANLFVVTLDDEVALYENGELSDKTWPSIWHWVEEVWIRDSEY</sequence>
<protein>
    <submittedName>
        <fullName evidence="1">SUKH superfamily protein</fullName>
    </submittedName>
</protein>